<name>A0A3A6Q5Z5_9EURY</name>
<keyword evidence="1" id="KW-0472">Membrane</keyword>
<keyword evidence="3" id="KW-1185">Reference proteome</keyword>
<dbReference type="Proteomes" id="UP000276588">
    <property type="component" value="Unassembled WGS sequence"/>
</dbReference>
<feature type="transmembrane region" description="Helical" evidence="1">
    <location>
        <begin position="94"/>
        <end position="110"/>
    </location>
</feature>
<keyword evidence="1" id="KW-1133">Transmembrane helix</keyword>
<evidence type="ECO:0000313" key="2">
    <source>
        <dbReference type="EMBL" id="RJX44789.1"/>
    </source>
</evidence>
<feature type="transmembrane region" description="Helical" evidence="1">
    <location>
        <begin position="37"/>
        <end position="56"/>
    </location>
</feature>
<reference evidence="2 3" key="1">
    <citation type="submission" date="2018-06" db="EMBL/GenBank/DDBJ databases">
        <title>Halonotius sp. F13-13 a new haloarchaeeon isolated from a solar saltern from Isla Cristina, Huelva, Spain.</title>
        <authorList>
            <person name="Duran-Viseras A."/>
            <person name="Sanchez-Porro C."/>
            <person name="Ventosa A."/>
        </authorList>
    </citation>
    <scope>NUCLEOTIDE SEQUENCE [LARGE SCALE GENOMIC DNA]</scope>
    <source>
        <strain evidence="2 3">F13-13</strain>
    </source>
</reference>
<feature type="transmembrane region" description="Helical" evidence="1">
    <location>
        <begin position="12"/>
        <end position="31"/>
    </location>
</feature>
<comment type="caution">
    <text evidence="2">The sequence shown here is derived from an EMBL/GenBank/DDBJ whole genome shotgun (WGS) entry which is preliminary data.</text>
</comment>
<accession>A0A3A6Q5Z5</accession>
<sequence length="112" mass="11743">MDAVSVDIDSDDIPLVTATVAIAFGSLFVIVGNAEGHFLSILSLVGGTVAFVWFALQRIEPVEAKLAIPVSAMVLGSVLVGFDVPNLFEFDGPLGAALFVYGAIRLLGYVDE</sequence>
<organism evidence="2 3">
    <name type="scientific">Halonotius aquaticus</name>
    <dbReference type="NCBI Taxonomy" id="2216978"/>
    <lineage>
        <taxon>Archaea</taxon>
        <taxon>Methanobacteriati</taxon>
        <taxon>Methanobacteriota</taxon>
        <taxon>Stenosarchaea group</taxon>
        <taxon>Halobacteria</taxon>
        <taxon>Halobacteriales</taxon>
        <taxon>Haloferacaceae</taxon>
        <taxon>Halonotius</taxon>
    </lineage>
</organism>
<dbReference type="RefSeq" id="WP_120100554.1">
    <property type="nucleotide sequence ID" value="NZ_QKNY01000003.1"/>
</dbReference>
<evidence type="ECO:0000256" key="1">
    <source>
        <dbReference type="SAM" id="Phobius"/>
    </source>
</evidence>
<gene>
    <name evidence="2" type="ORF">DM826_01370</name>
</gene>
<dbReference type="AlphaFoldDB" id="A0A3A6Q5Z5"/>
<protein>
    <submittedName>
        <fullName evidence="2">Uncharacterized protein</fullName>
    </submittedName>
</protein>
<keyword evidence="1" id="KW-0812">Transmembrane</keyword>
<proteinExistence type="predicted"/>
<dbReference type="EMBL" id="QKNY01000003">
    <property type="protein sequence ID" value="RJX44789.1"/>
    <property type="molecule type" value="Genomic_DNA"/>
</dbReference>
<evidence type="ECO:0000313" key="3">
    <source>
        <dbReference type="Proteomes" id="UP000276588"/>
    </source>
</evidence>
<dbReference type="OrthoDB" id="336521at2157"/>